<accession>A0A4Z2GXH9</accession>
<feature type="compositionally biased region" description="Low complexity" evidence="1">
    <location>
        <begin position="63"/>
        <end position="75"/>
    </location>
</feature>
<dbReference type="EMBL" id="SRLO01000396">
    <property type="protein sequence ID" value="TNN57815.1"/>
    <property type="molecule type" value="Genomic_DNA"/>
</dbReference>
<organism evidence="2 3">
    <name type="scientific">Liparis tanakae</name>
    <name type="common">Tanaka's snailfish</name>
    <dbReference type="NCBI Taxonomy" id="230148"/>
    <lineage>
        <taxon>Eukaryota</taxon>
        <taxon>Metazoa</taxon>
        <taxon>Chordata</taxon>
        <taxon>Craniata</taxon>
        <taxon>Vertebrata</taxon>
        <taxon>Euteleostomi</taxon>
        <taxon>Actinopterygii</taxon>
        <taxon>Neopterygii</taxon>
        <taxon>Teleostei</taxon>
        <taxon>Neoteleostei</taxon>
        <taxon>Acanthomorphata</taxon>
        <taxon>Eupercaria</taxon>
        <taxon>Perciformes</taxon>
        <taxon>Cottioidei</taxon>
        <taxon>Cottales</taxon>
        <taxon>Liparidae</taxon>
        <taxon>Liparis</taxon>
    </lineage>
</organism>
<gene>
    <name evidence="2" type="ORF">EYF80_031999</name>
</gene>
<protein>
    <submittedName>
        <fullName evidence="2">Uncharacterized protein</fullName>
    </submittedName>
</protein>
<reference evidence="2 3" key="1">
    <citation type="submission" date="2019-03" db="EMBL/GenBank/DDBJ databases">
        <title>First draft genome of Liparis tanakae, snailfish: a comprehensive survey of snailfish specific genes.</title>
        <authorList>
            <person name="Kim W."/>
            <person name="Song I."/>
            <person name="Jeong J.-H."/>
            <person name="Kim D."/>
            <person name="Kim S."/>
            <person name="Ryu S."/>
            <person name="Song J.Y."/>
            <person name="Lee S.K."/>
        </authorList>
    </citation>
    <scope>NUCLEOTIDE SEQUENCE [LARGE SCALE GENOMIC DNA]</scope>
    <source>
        <tissue evidence="2">Muscle</tissue>
    </source>
</reference>
<keyword evidence="3" id="KW-1185">Reference proteome</keyword>
<evidence type="ECO:0000256" key="1">
    <source>
        <dbReference type="SAM" id="MobiDB-lite"/>
    </source>
</evidence>
<proteinExistence type="predicted"/>
<dbReference type="Proteomes" id="UP000314294">
    <property type="component" value="Unassembled WGS sequence"/>
</dbReference>
<evidence type="ECO:0000313" key="3">
    <source>
        <dbReference type="Proteomes" id="UP000314294"/>
    </source>
</evidence>
<dbReference type="AlphaFoldDB" id="A0A4Z2GXH9"/>
<name>A0A4Z2GXH9_9TELE</name>
<sequence>MELRHMAAETNALPLKRRQKPWCELRVYTNELCCRMMLRRLASLLEIDRCEVKTGKERRKGDQQQQQQQQQYNLT</sequence>
<evidence type="ECO:0000313" key="2">
    <source>
        <dbReference type="EMBL" id="TNN57815.1"/>
    </source>
</evidence>
<comment type="caution">
    <text evidence="2">The sequence shown here is derived from an EMBL/GenBank/DDBJ whole genome shotgun (WGS) entry which is preliminary data.</text>
</comment>
<feature type="region of interest" description="Disordered" evidence="1">
    <location>
        <begin position="54"/>
        <end position="75"/>
    </location>
</feature>